<evidence type="ECO:0000256" key="9">
    <source>
        <dbReference type="PROSITE-ProRule" id="PRU00492"/>
    </source>
</evidence>
<name>A0A4P7BZL5_9GAMM</name>
<dbReference type="GO" id="GO:0005524">
    <property type="term" value="F:ATP binding"/>
    <property type="evidence" value="ECO:0007669"/>
    <property type="project" value="UniProtKB-UniRule"/>
</dbReference>
<dbReference type="InterPro" id="IPR006142">
    <property type="entry name" value="INTEIN"/>
</dbReference>
<dbReference type="GO" id="GO:0004519">
    <property type="term" value="F:endonuclease activity"/>
    <property type="evidence" value="ECO:0007669"/>
    <property type="project" value="InterPro"/>
</dbReference>
<evidence type="ECO:0000256" key="5">
    <source>
        <dbReference type="ARBA" id="ARBA00022840"/>
    </source>
</evidence>
<keyword evidence="7" id="KW-0560">Oxidoreductase</keyword>
<dbReference type="PROSITE" id="PS50818">
    <property type="entry name" value="INTEIN_C_TER"/>
    <property type="match status" value="1"/>
</dbReference>
<evidence type="ECO:0000256" key="7">
    <source>
        <dbReference type="ARBA" id="ARBA00023002"/>
    </source>
</evidence>
<gene>
    <name evidence="12" type="ORF">E3U44_15040</name>
</gene>
<dbReference type="Proteomes" id="UP000294325">
    <property type="component" value="Chromosome"/>
</dbReference>
<dbReference type="Gene3D" id="2.170.16.10">
    <property type="entry name" value="Hedgehog/Intein (Hint) domain"/>
    <property type="match status" value="1"/>
</dbReference>
<evidence type="ECO:0000256" key="8">
    <source>
        <dbReference type="ARBA" id="ARBA00023285"/>
    </source>
</evidence>
<dbReference type="PANTHER" id="PTHR43371:SF1">
    <property type="entry name" value="RIBONUCLEOSIDE-DIPHOSPHATE REDUCTASE"/>
    <property type="match status" value="1"/>
</dbReference>
<dbReference type="Pfam" id="PF14528">
    <property type="entry name" value="LAGLIDADG_3"/>
    <property type="match status" value="1"/>
</dbReference>
<reference evidence="12 13" key="1">
    <citation type="submission" date="2019-03" db="EMBL/GenBank/DDBJ databases">
        <title>The genome sequence of Nitrosococcus wardiae strain D1FHST reveals the archetypal metabolic capacity of ammonia-oxidizing Gammaproteobacteria.</title>
        <authorList>
            <person name="Wang L."/>
            <person name="Lim C.K."/>
            <person name="Hanson T.E."/>
            <person name="Dang H."/>
            <person name="Klotz M.G."/>
        </authorList>
    </citation>
    <scope>NUCLEOTIDE SEQUENCE [LARGE SCALE GENOMIC DNA]</scope>
    <source>
        <strain evidence="12 13">D1FHS</strain>
    </source>
</reference>
<comment type="cofactor">
    <cofactor evidence="1">
        <name>adenosylcob(III)alamin</name>
        <dbReference type="ChEBI" id="CHEBI:18408"/>
    </cofactor>
</comment>
<dbReference type="PROSITE" id="PS50817">
    <property type="entry name" value="INTEIN_N_TER"/>
    <property type="match status" value="1"/>
</dbReference>
<dbReference type="GO" id="GO:0016539">
    <property type="term" value="P:intein-mediated protein splicing"/>
    <property type="evidence" value="ECO:0007669"/>
    <property type="project" value="InterPro"/>
</dbReference>
<dbReference type="GO" id="GO:0004748">
    <property type="term" value="F:ribonucleoside-diphosphate reductase activity, thioredoxin disulfide as acceptor"/>
    <property type="evidence" value="ECO:0007669"/>
    <property type="project" value="TreeGrafter"/>
</dbReference>
<dbReference type="InterPro" id="IPR005144">
    <property type="entry name" value="ATP-cone_dom"/>
</dbReference>
<evidence type="ECO:0000256" key="1">
    <source>
        <dbReference type="ARBA" id="ARBA00001922"/>
    </source>
</evidence>
<evidence type="ECO:0000313" key="12">
    <source>
        <dbReference type="EMBL" id="QBQ55678.1"/>
    </source>
</evidence>
<dbReference type="RefSeq" id="WP_134358935.1">
    <property type="nucleotide sequence ID" value="NZ_CP038033.1"/>
</dbReference>
<keyword evidence="13" id="KW-1185">Reference proteome</keyword>
<dbReference type="GO" id="GO:0031419">
    <property type="term" value="F:cobalamin binding"/>
    <property type="evidence" value="ECO:0007669"/>
    <property type="project" value="UniProtKB-KW"/>
</dbReference>
<keyword evidence="8" id="KW-0170">Cobalt</keyword>
<dbReference type="NCBIfam" id="TIGR01445">
    <property type="entry name" value="intein_Nterm"/>
    <property type="match status" value="1"/>
</dbReference>
<feature type="domain" description="DOD-type homing endonuclease" evidence="10">
    <location>
        <begin position="563"/>
        <end position="700"/>
    </location>
</feature>
<keyword evidence="4" id="KW-0068">Autocatalytic cleavage</keyword>
<dbReference type="SMART" id="SM00306">
    <property type="entry name" value="HintN"/>
    <property type="match status" value="1"/>
</dbReference>
<keyword evidence="2" id="KW-0846">Cobalamin</keyword>
<accession>A0A4P7BZL5</accession>
<dbReference type="CDD" id="cd00081">
    <property type="entry name" value="Hint"/>
    <property type="match status" value="1"/>
</dbReference>
<organism evidence="12 13">
    <name type="scientific">Nitrosococcus wardiae</name>
    <dbReference type="NCBI Taxonomy" id="1814290"/>
    <lineage>
        <taxon>Bacteria</taxon>
        <taxon>Pseudomonadati</taxon>
        <taxon>Pseudomonadota</taxon>
        <taxon>Gammaproteobacteria</taxon>
        <taxon>Chromatiales</taxon>
        <taxon>Chromatiaceae</taxon>
        <taxon>Nitrosococcus</taxon>
    </lineage>
</organism>
<evidence type="ECO:0000313" key="13">
    <source>
        <dbReference type="Proteomes" id="UP000294325"/>
    </source>
</evidence>
<evidence type="ECO:0000256" key="3">
    <source>
        <dbReference type="ARBA" id="ARBA00022741"/>
    </source>
</evidence>
<evidence type="ECO:0000256" key="6">
    <source>
        <dbReference type="ARBA" id="ARBA00023000"/>
    </source>
</evidence>
<evidence type="ECO:0000259" key="11">
    <source>
        <dbReference type="PROSITE" id="PS51161"/>
    </source>
</evidence>
<dbReference type="InterPro" id="IPR030934">
    <property type="entry name" value="Intein_C"/>
</dbReference>
<dbReference type="Pfam" id="PF14890">
    <property type="entry name" value="Intein_splicing"/>
    <property type="match status" value="1"/>
</dbReference>
<evidence type="ECO:0000256" key="4">
    <source>
        <dbReference type="ARBA" id="ARBA00022813"/>
    </source>
</evidence>
<dbReference type="Gene3D" id="3.10.28.10">
    <property type="entry name" value="Homing endonucleases"/>
    <property type="match status" value="1"/>
</dbReference>
<dbReference type="PROSITE" id="PS50819">
    <property type="entry name" value="INTEIN_ENDONUCLEASE"/>
    <property type="match status" value="1"/>
</dbReference>
<dbReference type="SUPFAM" id="SSF51998">
    <property type="entry name" value="PFL-like glycyl radical enzymes"/>
    <property type="match status" value="2"/>
</dbReference>
<dbReference type="KEGG" id="nwr:E3U44_15040"/>
<protein>
    <submittedName>
        <fullName evidence="12">Uncharacterized protein</fullName>
    </submittedName>
</protein>
<dbReference type="Pfam" id="PF03477">
    <property type="entry name" value="ATP-cone"/>
    <property type="match status" value="1"/>
</dbReference>
<proteinExistence type="predicted"/>
<dbReference type="NCBIfam" id="TIGR01443">
    <property type="entry name" value="intein_Cterm"/>
    <property type="match status" value="1"/>
</dbReference>
<dbReference type="InterPro" id="IPR050862">
    <property type="entry name" value="RdRp_reductase_class-2"/>
</dbReference>
<dbReference type="Gene3D" id="3.20.70.20">
    <property type="match status" value="4"/>
</dbReference>
<dbReference type="EMBL" id="CP038033">
    <property type="protein sequence ID" value="QBQ55678.1"/>
    <property type="molecule type" value="Genomic_DNA"/>
</dbReference>
<dbReference type="InterPro" id="IPR004860">
    <property type="entry name" value="LAGLIDADG_dom"/>
</dbReference>
<dbReference type="InterPro" id="IPR006141">
    <property type="entry name" value="Intein_N"/>
</dbReference>
<dbReference type="InterPro" id="IPR036844">
    <property type="entry name" value="Hint_dom_sf"/>
</dbReference>
<dbReference type="SUPFAM" id="SSF51294">
    <property type="entry name" value="Hedgehog/intein (Hint) domain"/>
    <property type="match status" value="1"/>
</dbReference>
<dbReference type="PANTHER" id="PTHR43371">
    <property type="entry name" value="VITAMIN B12-DEPENDENT RIBONUCLEOTIDE REDUCTASE"/>
    <property type="match status" value="1"/>
</dbReference>
<dbReference type="Pfam" id="PF17975">
    <property type="entry name" value="RNR_Alpha"/>
    <property type="match status" value="1"/>
</dbReference>
<dbReference type="PROSITE" id="PS51161">
    <property type="entry name" value="ATP_CONE"/>
    <property type="match status" value="1"/>
</dbReference>
<dbReference type="InterPro" id="IPR027434">
    <property type="entry name" value="Homing_endonucl"/>
</dbReference>
<keyword evidence="6" id="KW-0651">Protein splicing</keyword>
<dbReference type="InterPro" id="IPR003587">
    <property type="entry name" value="Hint_dom_N"/>
</dbReference>
<feature type="domain" description="ATP-cone" evidence="11">
    <location>
        <begin position="10"/>
        <end position="104"/>
    </location>
</feature>
<keyword evidence="3 9" id="KW-0547">Nucleotide-binding</keyword>
<evidence type="ECO:0000259" key="10">
    <source>
        <dbReference type="PROSITE" id="PS50819"/>
    </source>
</evidence>
<dbReference type="InterPro" id="IPR040763">
    <property type="entry name" value="RNR_alpha_hel"/>
</dbReference>
<dbReference type="OrthoDB" id="9804622at2"/>
<dbReference type="AlphaFoldDB" id="A0A4P7BZL5"/>
<keyword evidence="5 9" id="KW-0067">ATP-binding</keyword>
<dbReference type="SUPFAM" id="SSF55608">
    <property type="entry name" value="Homing endonucleases"/>
    <property type="match status" value="1"/>
</dbReference>
<sequence>MSHSVENKFSLVRKRDGRLLPFDQNRITHAILRAMQASQEGDLAHDPSRVSDKVVAELNQQYPATHIPQVEEIQDLVEETLILMEFAKTAKAYILYRHKRAQIREKAKAVPEKVKQLATESKSFFSNALAEFIYYRTYSRWLEEENRRETWLETVERYMAFMKEKLGERLSSAEYQEIHQAILQQQIMPSMRLLWSAGKAARVNNITAYNCSFIAPTQLQDLGEILYLLMSGVGVGFSVESQNVQQLPIIQRQTGEILPTYKVGDSKEDWGDALKAGLQAWYDGKDIRFDYSEVRPAGSRLHTMGGRSAGPEPLQALLDYGRAKILSAQGKRLRNIDVHDLICKIGAVVEMGGVRRAALISLSDADDEEMRQAKSGHFYINHPQRAMANNSAVYETKPKATDFLREWLALAQGGTGERGLFNRGGLKTQLPERRWPGFEPYWSTSGTNPCVTGDTWVLTDQGPAQVKKLINQSFNPAVNGKAYSSEGFFKTGNKKIFEVETKKGYKLKATKNHQVRTVDYESRKIQKTSWKELCKLSKGDRIVLHNHSDYEWEGAGDFREGWLVGNLLGDGNIEKTGKANLDYWGNTKEAMANQALNLVHETVGARADLAGHTMETGVIRVQSVNLGKRAQELGLVNRQKLISEKIEETSSDFHIGFLQGWFDADGSVQGTQNKGVSIRLASSIYQNLQAAQRMLARLGIISTIYKNRRSAGKRMLPNGKGGFSEYECNPDNELIISGANITRFNFRIGFSDPEKQSKLNQKLADYNRDLNRERFSDEIVSIRQVGHEDVYDCQVPGVNAFDGNGIMLHNCGEIILRNKQFCNLSEVVARPEDTEEALLDKIRIASILGTYQSTLTDFPYLSPEWNKNCEEEHLLGVSITGQWDNPVVRDSQILNKLRHQAIATNRIYAKRLGINESTAVTCVKPSGTVSQLVDAASGMHPRYAPYYLRRVRISAQDPLFIMLKEQKFPYHPEVGQDETTASTFVLEFPVCAPEGSITRADLNGIEQLEYWKMVKENYTEHNPSVTISVVEEEWIAVANWLYNYWDILGGLSFLPRTEAVYQLAPFEEITAEEYQRRVAELPKTDFSHIVIYEKEDTTRGAKELACSGSGCEIDPEEGSLIGGAPHRYP</sequence>
<evidence type="ECO:0000256" key="2">
    <source>
        <dbReference type="ARBA" id="ARBA00022628"/>
    </source>
</evidence>
<dbReference type="InterPro" id="IPR004042">
    <property type="entry name" value="Intein_endonuc_central"/>
</dbReference>
<dbReference type="PRINTS" id="PR00379">
    <property type="entry name" value="INTEIN"/>
</dbReference>